<keyword evidence="2" id="KW-1185">Reference proteome</keyword>
<sequence>MNDNAAHIERHFLCFESNKEQGRLLNKVGVKVITAFLTLLKNTCLTIYFALEAAIEAMQS</sequence>
<dbReference type="AlphaFoldDB" id="A0A240E1F5"/>
<reference evidence="2" key="1">
    <citation type="submission" date="2017-08" db="EMBL/GenBank/DDBJ databases">
        <authorList>
            <person name="Varghese N."/>
            <person name="Submissions S."/>
        </authorList>
    </citation>
    <scope>NUCLEOTIDE SEQUENCE [LARGE SCALE GENOMIC DNA]</scope>
    <source>
        <strain evidence="2">AP-Melu-1000-B4</strain>
    </source>
</reference>
<dbReference type="Proteomes" id="UP000218069">
    <property type="component" value="Unassembled WGS sequence"/>
</dbReference>
<proteinExistence type="predicted"/>
<gene>
    <name evidence="1" type="ORF">SAMN06295945_1457</name>
</gene>
<evidence type="ECO:0000313" key="1">
    <source>
        <dbReference type="EMBL" id="SNX29093.1"/>
    </source>
</evidence>
<organism evidence="1 2">
    <name type="scientific">Polynucleobacter meluiroseus</name>
    <dbReference type="NCBI Taxonomy" id="1938814"/>
    <lineage>
        <taxon>Bacteria</taxon>
        <taxon>Pseudomonadati</taxon>
        <taxon>Pseudomonadota</taxon>
        <taxon>Betaproteobacteria</taxon>
        <taxon>Burkholderiales</taxon>
        <taxon>Burkholderiaceae</taxon>
        <taxon>Polynucleobacter</taxon>
    </lineage>
</organism>
<evidence type="ECO:0000313" key="2">
    <source>
        <dbReference type="Proteomes" id="UP000218069"/>
    </source>
</evidence>
<dbReference type="EMBL" id="OANS01000003">
    <property type="protein sequence ID" value="SNX29093.1"/>
    <property type="molecule type" value="Genomic_DNA"/>
</dbReference>
<name>A0A240E1F5_9BURK</name>
<accession>A0A240E1F5</accession>
<protein>
    <submittedName>
        <fullName evidence="1">Uncharacterized protein</fullName>
    </submittedName>
</protein>